<sequence length="99" mass="11417">MAEVARARIVLIESTSLDMGCEAVRWRVFPRVKQQAIGYGIAFARIVHTDYEFLEEQLRVNYSPENHYCYHVDAKSSPAFKERMEKLSSCLPNVYLTDG</sequence>
<dbReference type="OrthoDB" id="2019572at2759"/>
<dbReference type="PANTHER" id="PTHR46671:SF7">
    <property type="entry name" value="CORE-2_I-BRANCHING ENZYME"/>
    <property type="match status" value="1"/>
</dbReference>
<dbReference type="GO" id="GO:0016020">
    <property type="term" value="C:membrane"/>
    <property type="evidence" value="ECO:0007669"/>
    <property type="project" value="UniProtKB-SubCell"/>
</dbReference>
<dbReference type="InterPro" id="IPR003406">
    <property type="entry name" value="Glyco_trans_14"/>
</dbReference>
<dbReference type="Pfam" id="PF02485">
    <property type="entry name" value="Branch"/>
    <property type="match status" value="1"/>
</dbReference>
<dbReference type="GO" id="GO:0016757">
    <property type="term" value="F:glycosyltransferase activity"/>
    <property type="evidence" value="ECO:0007669"/>
    <property type="project" value="UniProtKB-KW"/>
</dbReference>
<keyword evidence="3" id="KW-0808">Transferase</keyword>
<evidence type="ECO:0008006" key="8">
    <source>
        <dbReference type="Google" id="ProtNLM"/>
    </source>
</evidence>
<evidence type="ECO:0000256" key="3">
    <source>
        <dbReference type="ARBA" id="ARBA00022679"/>
    </source>
</evidence>
<proteinExistence type="predicted"/>
<keyword evidence="2" id="KW-0328">Glycosyltransferase</keyword>
<gene>
    <name evidence="6" type="ORF">TELCIR_13739</name>
</gene>
<keyword evidence="5" id="KW-0325">Glycoprotein</keyword>
<evidence type="ECO:0000256" key="1">
    <source>
        <dbReference type="ARBA" id="ARBA00004606"/>
    </source>
</evidence>
<evidence type="ECO:0000313" key="6">
    <source>
        <dbReference type="EMBL" id="PIO64628.1"/>
    </source>
</evidence>
<dbReference type="EMBL" id="KZ349730">
    <property type="protein sequence ID" value="PIO64628.1"/>
    <property type="molecule type" value="Genomic_DNA"/>
</dbReference>
<accession>A0A2G9U398</accession>
<dbReference type="AlphaFoldDB" id="A0A2G9U398"/>
<protein>
    <recommendedName>
        <fullName evidence="8">Core-2/I-Branching enzyme</fullName>
    </recommendedName>
</protein>
<dbReference type="Proteomes" id="UP000230423">
    <property type="component" value="Unassembled WGS sequence"/>
</dbReference>
<keyword evidence="4" id="KW-0472">Membrane</keyword>
<evidence type="ECO:0000256" key="5">
    <source>
        <dbReference type="ARBA" id="ARBA00023180"/>
    </source>
</evidence>
<dbReference type="PANTHER" id="PTHR46671">
    <property type="entry name" value="PROTEIN CBG11221"/>
    <property type="match status" value="1"/>
</dbReference>
<reference evidence="6 7" key="1">
    <citation type="submission" date="2015-09" db="EMBL/GenBank/DDBJ databases">
        <title>Draft genome of the parasitic nematode Teladorsagia circumcincta isolate WARC Sus (inbred).</title>
        <authorList>
            <person name="Mitreva M."/>
        </authorList>
    </citation>
    <scope>NUCLEOTIDE SEQUENCE [LARGE SCALE GENOMIC DNA]</scope>
    <source>
        <strain evidence="6 7">S</strain>
    </source>
</reference>
<name>A0A2G9U398_TELCI</name>
<keyword evidence="7" id="KW-1185">Reference proteome</keyword>
<comment type="subcellular location">
    <subcellularLocation>
        <location evidence="1">Membrane</location>
        <topology evidence="1">Single-pass type II membrane protein</topology>
    </subcellularLocation>
</comment>
<evidence type="ECO:0000313" key="7">
    <source>
        <dbReference type="Proteomes" id="UP000230423"/>
    </source>
</evidence>
<evidence type="ECO:0000256" key="4">
    <source>
        <dbReference type="ARBA" id="ARBA00023136"/>
    </source>
</evidence>
<organism evidence="6 7">
    <name type="scientific">Teladorsagia circumcincta</name>
    <name type="common">Brown stomach worm</name>
    <name type="synonym">Ostertagia circumcincta</name>
    <dbReference type="NCBI Taxonomy" id="45464"/>
    <lineage>
        <taxon>Eukaryota</taxon>
        <taxon>Metazoa</taxon>
        <taxon>Ecdysozoa</taxon>
        <taxon>Nematoda</taxon>
        <taxon>Chromadorea</taxon>
        <taxon>Rhabditida</taxon>
        <taxon>Rhabditina</taxon>
        <taxon>Rhabditomorpha</taxon>
        <taxon>Strongyloidea</taxon>
        <taxon>Trichostrongylidae</taxon>
        <taxon>Teladorsagia</taxon>
    </lineage>
</organism>
<evidence type="ECO:0000256" key="2">
    <source>
        <dbReference type="ARBA" id="ARBA00022676"/>
    </source>
</evidence>